<reference evidence="3 4" key="1">
    <citation type="submission" date="2019-03" db="EMBL/GenBank/DDBJ databases">
        <title>Genomic Encyclopedia of Type Strains, Phase IV (KMG-IV): sequencing the most valuable type-strain genomes for metagenomic binning, comparative biology and taxonomic classification.</title>
        <authorList>
            <person name="Goeker M."/>
        </authorList>
    </citation>
    <scope>NUCLEOTIDE SEQUENCE [LARGE SCALE GENOMIC DNA]</scope>
    <source>
        <strain evidence="3 4">DSM 2132</strain>
    </source>
</reference>
<sequence length="142" mass="15543">MPQAKTSATAENKKTAPGMPDMSTMFDNSAMLEMGTSQMRTMTAMNGKLLSGWVSIQEELAEFARQRLQKDMDFQHALETCASPGDAFQLYSSFMQNAMREYWDEATKVVSLAARNGFDSYGAATRPAGKPNGKPAEPKAAE</sequence>
<feature type="region of interest" description="Disordered" evidence="1">
    <location>
        <begin position="1"/>
        <end position="22"/>
    </location>
</feature>
<dbReference type="EMBL" id="SLXO01000001">
    <property type="protein sequence ID" value="TCP38217.1"/>
    <property type="molecule type" value="Genomic_DNA"/>
</dbReference>
<evidence type="ECO:0000256" key="1">
    <source>
        <dbReference type="SAM" id="MobiDB-lite"/>
    </source>
</evidence>
<dbReference type="InterPro" id="IPR018968">
    <property type="entry name" value="Phasin"/>
</dbReference>
<dbReference type="Pfam" id="PF09361">
    <property type="entry name" value="Phasin_2"/>
    <property type="match status" value="1"/>
</dbReference>
<feature type="region of interest" description="Disordered" evidence="1">
    <location>
        <begin position="121"/>
        <end position="142"/>
    </location>
</feature>
<dbReference type="AlphaFoldDB" id="A0A4R2PR77"/>
<proteinExistence type="predicted"/>
<dbReference type="RefSeq" id="WP_132706506.1">
    <property type="nucleotide sequence ID" value="NZ_JACIGF010000001.1"/>
</dbReference>
<keyword evidence="4" id="KW-1185">Reference proteome</keyword>
<dbReference type="InParanoid" id="A0A4R2PR77"/>
<protein>
    <submittedName>
        <fullName evidence="3">Phasin protein</fullName>
    </submittedName>
</protein>
<dbReference type="OrthoDB" id="7659131at2"/>
<evidence type="ECO:0000259" key="2">
    <source>
        <dbReference type="Pfam" id="PF09361"/>
    </source>
</evidence>
<accession>A0A4R2PR77</accession>
<name>A0A4R2PR77_RHOSA</name>
<feature type="compositionally biased region" description="Polar residues" evidence="1">
    <location>
        <begin position="1"/>
        <end position="10"/>
    </location>
</feature>
<comment type="caution">
    <text evidence="3">The sequence shown here is derived from an EMBL/GenBank/DDBJ whole genome shotgun (WGS) entry which is preliminary data.</text>
</comment>
<evidence type="ECO:0000313" key="3">
    <source>
        <dbReference type="EMBL" id="TCP38217.1"/>
    </source>
</evidence>
<dbReference type="Proteomes" id="UP000295399">
    <property type="component" value="Unassembled WGS sequence"/>
</dbReference>
<evidence type="ECO:0000313" key="4">
    <source>
        <dbReference type="Proteomes" id="UP000295399"/>
    </source>
</evidence>
<gene>
    <name evidence="3" type="ORF">EV659_101115</name>
</gene>
<feature type="domain" description="Phasin" evidence="2">
    <location>
        <begin position="31"/>
        <end position="115"/>
    </location>
</feature>
<organism evidence="3 4">
    <name type="scientific">Rhodothalassium salexigens DSM 2132</name>
    <dbReference type="NCBI Taxonomy" id="1188247"/>
    <lineage>
        <taxon>Bacteria</taxon>
        <taxon>Pseudomonadati</taxon>
        <taxon>Pseudomonadota</taxon>
        <taxon>Alphaproteobacteria</taxon>
        <taxon>Rhodothalassiales</taxon>
        <taxon>Rhodothalassiaceae</taxon>
        <taxon>Rhodothalassium</taxon>
    </lineage>
</organism>